<dbReference type="PROSITE" id="PS50893">
    <property type="entry name" value="ABC_TRANSPORTER_2"/>
    <property type="match status" value="1"/>
</dbReference>
<dbReference type="GO" id="GO:0015418">
    <property type="term" value="F:ABC-type quaternary ammonium compound transporting activity"/>
    <property type="evidence" value="ECO:0007669"/>
    <property type="project" value="UniProtKB-EC"/>
</dbReference>
<dbReference type="GO" id="GO:0043190">
    <property type="term" value="C:ATP-binding cassette (ABC) transporter complex"/>
    <property type="evidence" value="ECO:0007669"/>
    <property type="project" value="InterPro"/>
</dbReference>
<dbReference type="InterPro" id="IPR008995">
    <property type="entry name" value="Mo/tungstate-bd_C_term_dom"/>
</dbReference>
<accession>A0A1B0ZH68</accession>
<dbReference type="GO" id="GO:0016887">
    <property type="term" value="F:ATP hydrolysis activity"/>
    <property type="evidence" value="ECO:0007669"/>
    <property type="project" value="InterPro"/>
</dbReference>
<dbReference type="FunFam" id="3.40.50.300:FF:000425">
    <property type="entry name" value="Probable ABC transporter, ATP-binding subunit"/>
    <property type="match status" value="1"/>
</dbReference>
<protein>
    <recommendedName>
        <fullName evidence="4">ABC-type quaternary amine transporter</fullName>
        <ecNumber evidence="4">7.6.2.9</ecNumber>
    </recommendedName>
</protein>
<dbReference type="Proteomes" id="UP000092596">
    <property type="component" value="Chromosome"/>
</dbReference>
<dbReference type="SUPFAM" id="SSF50331">
    <property type="entry name" value="MOP-like"/>
    <property type="match status" value="1"/>
</dbReference>
<evidence type="ECO:0000256" key="2">
    <source>
        <dbReference type="ARBA" id="ARBA00022741"/>
    </source>
</evidence>
<gene>
    <name evidence="6" type="ORF">DAD186_07100</name>
</gene>
<dbReference type="Gene3D" id="2.40.50.140">
    <property type="entry name" value="Nucleic acid-binding proteins"/>
    <property type="match status" value="1"/>
</dbReference>
<dbReference type="EMBL" id="CP012117">
    <property type="protein sequence ID" value="ANP27260.1"/>
    <property type="molecule type" value="Genomic_DNA"/>
</dbReference>
<dbReference type="AlphaFoldDB" id="A0A1B0ZH68"/>
<evidence type="ECO:0000313" key="6">
    <source>
        <dbReference type="EMBL" id="ANP27260.1"/>
    </source>
</evidence>
<reference evidence="6 7" key="1">
    <citation type="submission" date="2015-06" db="EMBL/GenBank/DDBJ databases">
        <title>Investigation of pathophysiology for high-risk pregnancy and development of treatment modality based on it.</title>
        <authorList>
            <person name="Kim B.-C."/>
            <person name="Lim S."/>
        </authorList>
    </citation>
    <scope>NUCLEOTIDE SEQUENCE [LARGE SCALE GENOMIC DNA]</scope>
    <source>
        <strain evidence="6 7">AD1-86</strain>
    </source>
</reference>
<organism evidence="6 7">
    <name type="scientific">Dermabacter vaginalis</name>
    <dbReference type="NCBI Taxonomy" id="1630135"/>
    <lineage>
        <taxon>Bacteria</taxon>
        <taxon>Bacillati</taxon>
        <taxon>Actinomycetota</taxon>
        <taxon>Actinomycetes</taxon>
        <taxon>Micrococcales</taxon>
        <taxon>Dermabacteraceae</taxon>
        <taxon>Dermabacter</taxon>
    </lineage>
</organism>
<dbReference type="SUPFAM" id="SSF52540">
    <property type="entry name" value="P-loop containing nucleoside triphosphate hydrolases"/>
    <property type="match status" value="1"/>
</dbReference>
<dbReference type="InterPro" id="IPR003593">
    <property type="entry name" value="AAA+_ATPase"/>
</dbReference>
<evidence type="ECO:0000259" key="5">
    <source>
        <dbReference type="PROSITE" id="PS50893"/>
    </source>
</evidence>
<dbReference type="PANTHER" id="PTHR42781">
    <property type="entry name" value="SPERMIDINE/PUTRESCINE IMPORT ATP-BINDING PROTEIN POTA"/>
    <property type="match status" value="1"/>
</dbReference>
<dbReference type="PANTHER" id="PTHR42781:SF4">
    <property type="entry name" value="SPERMIDINE_PUTRESCINE IMPORT ATP-BINDING PROTEIN POTA"/>
    <property type="match status" value="1"/>
</dbReference>
<sequence length="381" mass="41139">MTQTAPKAARTARRFSPEPLTLSSISITLGGKSIIKDLDLAIGKGEMVCLLGPSGCGKTTTLRMIGGFLTPDAGRITVGERDVTSLPPERRPSAMVFQNYALWPHMSVEKNVAFPLKVAKVPRDERAVRVREALALVGLEEKAGRRPARLSGGEQQRVALARALVQNPSLLLLDEPLSNLDAKLRVQVREEIRRIQQELGMTSVFVTHDQEEALAVADRIAVMNGGRIEQLTDPTSLYRRPATRFVAGFIGTMSFVEGRVERRADGSGRIYVEGLEPLPIDLVTGAAEHAECGIRPENVVIGDPRAAQLKGTIERITPKGHLSDLVVRVGAIRVRSLAKADDLRVGDEVGVRITEALVYRDGVLVDATTSPAGPTGEQSAA</sequence>
<evidence type="ECO:0000256" key="3">
    <source>
        <dbReference type="ARBA" id="ARBA00022840"/>
    </source>
</evidence>
<keyword evidence="3" id="KW-0067">ATP-binding</keyword>
<keyword evidence="1" id="KW-0813">Transport</keyword>
<dbReference type="SMART" id="SM00382">
    <property type="entry name" value="AAA"/>
    <property type="match status" value="1"/>
</dbReference>
<dbReference type="EC" id="7.6.2.9" evidence="4"/>
<dbReference type="RefSeq" id="WP_065247502.1">
    <property type="nucleotide sequence ID" value="NZ_CP012117.1"/>
</dbReference>
<name>A0A1B0ZH68_9MICO</name>
<dbReference type="InterPro" id="IPR013611">
    <property type="entry name" value="Transp-assoc_OB_typ2"/>
</dbReference>
<dbReference type="Gene3D" id="2.40.50.100">
    <property type="match status" value="1"/>
</dbReference>
<keyword evidence="2" id="KW-0547">Nucleotide-binding</keyword>
<dbReference type="STRING" id="1630135.DAD186_07100"/>
<dbReference type="Pfam" id="PF00005">
    <property type="entry name" value="ABC_tran"/>
    <property type="match status" value="1"/>
</dbReference>
<dbReference type="InterPro" id="IPR003439">
    <property type="entry name" value="ABC_transporter-like_ATP-bd"/>
</dbReference>
<dbReference type="InterPro" id="IPR027417">
    <property type="entry name" value="P-loop_NTPase"/>
</dbReference>
<dbReference type="InterPro" id="IPR050093">
    <property type="entry name" value="ABC_SmlMolc_Importer"/>
</dbReference>
<dbReference type="GO" id="GO:0005524">
    <property type="term" value="F:ATP binding"/>
    <property type="evidence" value="ECO:0007669"/>
    <property type="project" value="UniProtKB-KW"/>
</dbReference>
<feature type="domain" description="ABC transporter" evidence="5">
    <location>
        <begin position="20"/>
        <end position="250"/>
    </location>
</feature>
<evidence type="ECO:0000256" key="4">
    <source>
        <dbReference type="ARBA" id="ARBA00066388"/>
    </source>
</evidence>
<dbReference type="PROSITE" id="PS00211">
    <property type="entry name" value="ABC_TRANSPORTER_1"/>
    <property type="match status" value="1"/>
</dbReference>
<dbReference type="Gene3D" id="3.40.50.300">
    <property type="entry name" value="P-loop containing nucleotide triphosphate hydrolases"/>
    <property type="match status" value="1"/>
</dbReference>
<evidence type="ECO:0000256" key="1">
    <source>
        <dbReference type="ARBA" id="ARBA00022448"/>
    </source>
</evidence>
<proteinExistence type="predicted"/>
<dbReference type="KEGG" id="dva:DAD186_07100"/>
<dbReference type="InterPro" id="IPR017871">
    <property type="entry name" value="ABC_transporter-like_CS"/>
</dbReference>
<dbReference type="Pfam" id="PF08402">
    <property type="entry name" value="TOBE_2"/>
    <property type="match status" value="1"/>
</dbReference>
<evidence type="ECO:0000313" key="7">
    <source>
        <dbReference type="Proteomes" id="UP000092596"/>
    </source>
</evidence>
<dbReference type="InterPro" id="IPR012340">
    <property type="entry name" value="NA-bd_OB-fold"/>
</dbReference>